<keyword evidence="3" id="KW-1185">Reference proteome</keyword>
<protein>
    <submittedName>
        <fullName evidence="2">Uncharacterized protein</fullName>
    </submittedName>
</protein>
<feature type="compositionally biased region" description="Polar residues" evidence="1">
    <location>
        <begin position="1"/>
        <end position="25"/>
    </location>
</feature>
<evidence type="ECO:0000313" key="3">
    <source>
        <dbReference type="Proteomes" id="UP000094444"/>
    </source>
</evidence>
<name>A0A2P5IBA2_DIAHE</name>
<dbReference type="OrthoDB" id="4793569at2759"/>
<evidence type="ECO:0000256" key="1">
    <source>
        <dbReference type="SAM" id="MobiDB-lite"/>
    </source>
</evidence>
<comment type="caution">
    <text evidence="2">The sequence shown here is derived from an EMBL/GenBank/DDBJ whole genome shotgun (WGS) entry which is preliminary data.</text>
</comment>
<dbReference type="AlphaFoldDB" id="A0A2P5IBA2"/>
<dbReference type="EMBL" id="MAVT02000089">
    <property type="protein sequence ID" value="POS79788.1"/>
    <property type="molecule type" value="Genomic_DNA"/>
</dbReference>
<proteinExistence type="predicted"/>
<sequence length="130" mass="14098">MVNTSSSLALDANSSEKSSSLSHDQSPPPKRVCREAPGRGFPRISWLTENWLSTSNRHERIATASPGTGTGLIPQSLLEHHINRSPGINGVADFTPVRDGTTGQYLGYRPKVATWPLSKQDALKYKDLGA</sequence>
<dbReference type="InParanoid" id="A0A2P5IBA2"/>
<dbReference type="Proteomes" id="UP000094444">
    <property type="component" value="Unassembled WGS sequence"/>
</dbReference>
<feature type="region of interest" description="Disordered" evidence="1">
    <location>
        <begin position="1"/>
        <end position="39"/>
    </location>
</feature>
<gene>
    <name evidence="2" type="ORF">DHEL01_v201820</name>
</gene>
<evidence type="ECO:0000313" key="2">
    <source>
        <dbReference type="EMBL" id="POS79788.1"/>
    </source>
</evidence>
<accession>A0A2P5IBA2</accession>
<organism evidence="2 3">
    <name type="scientific">Diaporthe helianthi</name>
    <dbReference type="NCBI Taxonomy" id="158607"/>
    <lineage>
        <taxon>Eukaryota</taxon>
        <taxon>Fungi</taxon>
        <taxon>Dikarya</taxon>
        <taxon>Ascomycota</taxon>
        <taxon>Pezizomycotina</taxon>
        <taxon>Sordariomycetes</taxon>
        <taxon>Sordariomycetidae</taxon>
        <taxon>Diaporthales</taxon>
        <taxon>Diaporthaceae</taxon>
        <taxon>Diaporthe</taxon>
    </lineage>
</organism>
<reference evidence="2" key="1">
    <citation type="submission" date="2017-09" db="EMBL/GenBank/DDBJ databases">
        <title>Polyketide synthases of a Diaporthe helianthi virulent isolate.</title>
        <authorList>
            <person name="Baroncelli R."/>
        </authorList>
    </citation>
    <scope>NUCLEOTIDE SEQUENCE [LARGE SCALE GENOMIC DNA]</scope>
    <source>
        <strain evidence="2">7/96</strain>
    </source>
</reference>